<dbReference type="FunFam" id="3.80.10.10:FF:000041">
    <property type="entry name" value="LRR receptor-like serine/threonine-protein kinase ERECTA"/>
    <property type="match status" value="1"/>
</dbReference>
<dbReference type="SMART" id="SM00369">
    <property type="entry name" value="LRR_TYP"/>
    <property type="match status" value="8"/>
</dbReference>
<keyword evidence="6 13" id="KW-0732">Signal</keyword>
<dbReference type="InterPro" id="IPR032675">
    <property type="entry name" value="LRR_dom_sf"/>
</dbReference>
<keyword evidence="5 12" id="KW-0812">Transmembrane</keyword>
<keyword evidence="4" id="KW-0433">Leucine-rich repeat</keyword>
<dbReference type="InterPro" id="IPR003591">
    <property type="entry name" value="Leu-rich_rpt_typical-subtyp"/>
</dbReference>
<keyword evidence="7" id="KW-0677">Repeat</keyword>
<keyword evidence="16" id="KW-1185">Reference proteome</keyword>
<evidence type="ECO:0000256" key="10">
    <source>
        <dbReference type="ARBA" id="ARBA00023170"/>
    </source>
</evidence>
<evidence type="ECO:0000256" key="1">
    <source>
        <dbReference type="ARBA" id="ARBA00004251"/>
    </source>
</evidence>
<dbReference type="Pfam" id="PF00560">
    <property type="entry name" value="LRR_1"/>
    <property type="match status" value="10"/>
</dbReference>
<dbReference type="EMBL" id="OX451737">
    <property type="protein sequence ID" value="CAI8601015.1"/>
    <property type="molecule type" value="Genomic_DNA"/>
</dbReference>
<evidence type="ECO:0000256" key="8">
    <source>
        <dbReference type="ARBA" id="ARBA00022989"/>
    </source>
</evidence>
<dbReference type="PANTHER" id="PTHR48061:SF2">
    <property type="entry name" value="RECEPTOR LIKE PROTEIN 30-LIKE"/>
    <property type="match status" value="1"/>
</dbReference>
<feature type="domain" description="Leucine-rich repeat-containing N-terminal plant-type" evidence="14">
    <location>
        <begin position="26"/>
        <end position="67"/>
    </location>
</feature>
<evidence type="ECO:0000256" key="13">
    <source>
        <dbReference type="SAM" id="SignalP"/>
    </source>
</evidence>
<evidence type="ECO:0000256" key="4">
    <source>
        <dbReference type="ARBA" id="ARBA00022614"/>
    </source>
</evidence>
<dbReference type="InterPro" id="IPR046956">
    <property type="entry name" value="RLP23-like"/>
</dbReference>
<gene>
    <name evidence="15" type="ORF">VFH_II252000</name>
</gene>
<evidence type="ECO:0000256" key="6">
    <source>
        <dbReference type="ARBA" id="ARBA00022729"/>
    </source>
</evidence>
<dbReference type="Gene3D" id="3.80.10.10">
    <property type="entry name" value="Ribonuclease Inhibitor"/>
    <property type="match status" value="4"/>
</dbReference>
<feature type="transmembrane region" description="Helical" evidence="12">
    <location>
        <begin position="916"/>
        <end position="939"/>
    </location>
</feature>
<dbReference type="PANTHER" id="PTHR48061">
    <property type="entry name" value="LEUCINE-RICH REPEAT RECEPTOR PROTEIN KINASE EMS1-LIKE-RELATED"/>
    <property type="match status" value="1"/>
</dbReference>
<evidence type="ECO:0000256" key="7">
    <source>
        <dbReference type="ARBA" id="ARBA00022737"/>
    </source>
</evidence>
<evidence type="ECO:0000256" key="5">
    <source>
        <dbReference type="ARBA" id="ARBA00022692"/>
    </source>
</evidence>
<organism evidence="15 16">
    <name type="scientific">Vicia faba</name>
    <name type="common">Broad bean</name>
    <name type="synonym">Faba vulgaris</name>
    <dbReference type="NCBI Taxonomy" id="3906"/>
    <lineage>
        <taxon>Eukaryota</taxon>
        <taxon>Viridiplantae</taxon>
        <taxon>Streptophyta</taxon>
        <taxon>Embryophyta</taxon>
        <taxon>Tracheophyta</taxon>
        <taxon>Spermatophyta</taxon>
        <taxon>Magnoliopsida</taxon>
        <taxon>eudicotyledons</taxon>
        <taxon>Gunneridae</taxon>
        <taxon>Pentapetalae</taxon>
        <taxon>rosids</taxon>
        <taxon>fabids</taxon>
        <taxon>Fabales</taxon>
        <taxon>Fabaceae</taxon>
        <taxon>Papilionoideae</taxon>
        <taxon>50 kb inversion clade</taxon>
        <taxon>NPAAA clade</taxon>
        <taxon>Hologalegina</taxon>
        <taxon>IRL clade</taxon>
        <taxon>Fabeae</taxon>
        <taxon>Vicia</taxon>
    </lineage>
</organism>
<dbReference type="FunFam" id="3.80.10.10:FF:000095">
    <property type="entry name" value="LRR receptor-like serine/threonine-protein kinase GSO1"/>
    <property type="match status" value="1"/>
</dbReference>
<evidence type="ECO:0000256" key="2">
    <source>
        <dbReference type="ARBA" id="ARBA00009592"/>
    </source>
</evidence>
<evidence type="ECO:0000259" key="14">
    <source>
        <dbReference type="Pfam" id="PF08263"/>
    </source>
</evidence>
<protein>
    <recommendedName>
        <fullName evidence="14">Leucine-rich repeat-containing N-terminal plant-type domain-containing protein</fullName>
    </recommendedName>
</protein>
<proteinExistence type="inferred from homology"/>
<dbReference type="GO" id="GO:0005886">
    <property type="term" value="C:plasma membrane"/>
    <property type="evidence" value="ECO:0007669"/>
    <property type="project" value="UniProtKB-SubCell"/>
</dbReference>
<dbReference type="InterPro" id="IPR013210">
    <property type="entry name" value="LRR_N_plant-typ"/>
</dbReference>
<accession>A0AAV0ZRA7</accession>
<feature type="chain" id="PRO_5043572556" description="Leucine-rich repeat-containing N-terminal plant-type domain-containing protein" evidence="13">
    <location>
        <begin position="17"/>
        <end position="980"/>
    </location>
</feature>
<evidence type="ECO:0000256" key="11">
    <source>
        <dbReference type="ARBA" id="ARBA00023180"/>
    </source>
</evidence>
<dbReference type="PRINTS" id="PR00019">
    <property type="entry name" value="LEURICHRPT"/>
</dbReference>
<evidence type="ECO:0000313" key="15">
    <source>
        <dbReference type="EMBL" id="CAI8601015.1"/>
    </source>
</evidence>
<evidence type="ECO:0000313" key="16">
    <source>
        <dbReference type="Proteomes" id="UP001157006"/>
    </source>
</evidence>
<keyword evidence="8 12" id="KW-1133">Transmembrane helix</keyword>
<dbReference type="SUPFAM" id="SSF52058">
    <property type="entry name" value="L domain-like"/>
    <property type="match status" value="3"/>
</dbReference>
<evidence type="ECO:0000256" key="3">
    <source>
        <dbReference type="ARBA" id="ARBA00022475"/>
    </source>
</evidence>
<comment type="similarity">
    <text evidence="2">Belongs to the RLP family.</text>
</comment>
<comment type="subcellular location">
    <subcellularLocation>
        <location evidence="1">Cell membrane</location>
        <topology evidence="1">Single-pass type I membrane protein</topology>
    </subcellularLocation>
</comment>
<keyword evidence="10" id="KW-0675">Receptor</keyword>
<dbReference type="AlphaFoldDB" id="A0AAV0ZRA7"/>
<dbReference type="FunFam" id="3.80.10.10:FF:000111">
    <property type="entry name" value="LRR receptor-like serine/threonine-protein kinase ERECTA"/>
    <property type="match status" value="1"/>
</dbReference>
<dbReference type="Proteomes" id="UP001157006">
    <property type="component" value="Chromosome 2"/>
</dbReference>
<sequence>MRVYIIFWLFIIPISLINFSSNHFVANERSLLLQLKNNVIFNPTKSSKLVHWNQSDDDCCQWPGVRCKDGHVIALDLSRESISEGLNDSSALFSLHYLESLNLAFNNFHSLIPQDLHQLQNLRYLNLSNAGLKGFFPKHVFQIHTLEVIDISENQNLNGFLPEFSPFSSLHHMNLANTNFSGPIPNSISNLKMLSTIDLSYCKFNGTLPSSMSELTQLVYLDMSSNNLTGPLPSFNMSKNLTYLSLFRNHLSADLPSNHFEGLMNLASINLGFNSFSGNIPSSLLKLPYLRELKLPFNKFSGVLQEFDKGSSLVLEMLDLSSNNFQGYIPMSVFTLTELRVLQLSSNRFNGTIKLDLVRRLSNLIILGLSHNNLSIDVNFRDDHVFSPFPMMINVQLASCKLRGIPSFLRNQSKLAYLDLSGNEIEGPIPSWIWKFESLVTLNLSKNYLSNFEESFWNNSYNLLVVDLSSNKLQGRIPFIPKYAIHLDYSNNKLSSIIPPDIGNYLPFIDILFLSNNSFKGEIHESFCNSSTLRLLDLSNNNFDGMIPKCFGALSSKLRMLNFGGNKLRGHIPDTISPNSCALRYLDLNDNLLDGVIPKSLANCKKLQVLNLGKNKLDDIFPCFLSKISTLRVMVLRSNKLHGSIRCPISTGDWKMLHIIDISSNKVNGTIPGSLLNTWKAMMRDEGLLGPEFGHLFFDIDDNFHPMSLKELLPLMNKYLAMKLYKLIPNVNMPRSIIDEAIADYNMIDISRYQDSINIVNKGHQMKLVKIQSAFTYVDMSSNSLEGPIPNELMQFKALNALNLSHNALVGHIPSLIGNLKNLESMDLSNNSLKGEIPQELSTLSFLAYMNLSFNHLVGPIPSGTQIQSFDVDSFEGNEGLCGPPLSNYCSNDGGNKLPPSASNTSQSHDESSIDWNFLSVELGCIFGFGIFILPLIFWKKWRLWYSKHIDVMLYRIIPQLDFVFEHHEGKRYRILRWRY</sequence>
<keyword evidence="11" id="KW-0325">Glycoprotein</keyword>
<feature type="signal peptide" evidence="13">
    <location>
        <begin position="1"/>
        <end position="16"/>
    </location>
</feature>
<dbReference type="Pfam" id="PF08263">
    <property type="entry name" value="LRRNT_2"/>
    <property type="match status" value="1"/>
</dbReference>
<keyword evidence="9 12" id="KW-0472">Membrane</keyword>
<keyword evidence="3" id="KW-1003">Cell membrane</keyword>
<reference evidence="15 16" key="1">
    <citation type="submission" date="2023-01" db="EMBL/GenBank/DDBJ databases">
        <authorList>
            <person name="Kreplak J."/>
        </authorList>
    </citation>
    <scope>NUCLEOTIDE SEQUENCE [LARGE SCALE GENOMIC DNA]</scope>
</reference>
<dbReference type="Pfam" id="PF13855">
    <property type="entry name" value="LRR_8"/>
    <property type="match status" value="1"/>
</dbReference>
<evidence type="ECO:0000256" key="12">
    <source>
        <dbReference type="SAM" id="Phobius"/>
    </source>
</evidence>
<name>A0AAV0ZRA7_VICFA</name>
<evidence type="ECO:0000256" key="9">
    <source>
        <dbReference type="ARBA" id="ARBA00023136"/>
    </source>
</evidence>
<dbReference type="InterPro" id="IPR001611">
    <property type="entry name" value="Leu-rich_rpt"/>
</dbReference>